<evidence type="ECO:0000256" key="1">
    <source>
        <dbReference type="ARBA" id="ARBA00008683"/>
    </source>
</evidence>
<feature type="domain" description="Peptidase S49" evidence="6">
    <location>
        <begin position="179"/>
        <end position="244"/>
    </location>
</feature>
<dbReference type="InterPro" id="IPR029045">
    <property type="entry name" value="ClpP/crotonase-like_dom_sf"/>
</dbReference>
<dbReference type="EMBL" id="WUUU01000052">
    <property type="protein sequence ID" value="MXR20614.1"/>
    <property type="molecule type" value="Genomic_DNA"/>
</dbReference>
<gene>
    <name evidence="7" type="ORF">GRX66_08330</name>
</gene>
<accession>A0A6B0SFS3</accession>
<dbReference type="PANTHER" id="PTHR42987">
    <property type="entry name" value="PEPTIDASE S49"/>
    <property type="match status" value="1"/>
</dbReference>
<comment type="caution">
    <text evidence="7">The sequence shown here is derived from an EMBL/GenBank/DDBJ whole genome shotgun (WGS) entry which is preliminary data.</text>
</comment>
<dbReference type="InterPro" id="IPR002142">
    <property type="entry name" value="Peptidase_S49"/>
</dbReference>
<dbReference type="InterPro" id="IPR047272">
    <property type="entry name" value="S49_SppA_C"/>
</dbReference>
<dbReference type="Gene3D" id="3.90.226.10">
    <property type="entry name" value="2-enoyl-CoA Hydratase, Chain A, domain 1"/>
    <property type="match status" value="1"/>
</dbReference>
<keyword evidence="8" id="KW-1185">Reference proteome</keyword>
<keyword evidence="5" id="KW-0812">Transmembrane</keyword>
<evidence type="ECO:0000259" key="6">
    <source>
        <dbReference type="Pfam" id="PF01343"/>
    </source>
</evidence>
<sequence>MVETPFGDDDTASARGVVRVTTLVLVVVGLVVGVALAPQAWSFATQPDGNIAVVEIQGSITGETASGVVENLREARQNDSIEAVVLDVDSPGGTAAASEQLYLAVKRTAAEMPVVTSVTGTAASGSYYAAIPSEQIYVTPASVVGSVGVRATVPTSGSVEGEVVTGPDKNGGATEAEVYERVETLRRAFVGAVFAERGDRIDLTREEVSHAKVYSGAAGVENGLADEVGGVDTAVAAAADEAGLDDYRVTRMDAPQPSLLSQIGLSAEEAPDQPSTEQVFDYRGVDTVQYLMLHGTIRTTETETEVTANANA</sequence>
<evidence type="ECO:0000256" key="5">
    <source>
        <dbReference type="SAM" id="Phobius"/>
    </source>
</evidence>
<feature type="domain" description="Peptidase S49" evidence="6">
    <location>
        <begin position="108"/>
        <end position="153"/>
    </location>
</feature>
<dbReference type="SUPFAM" id="SSF52096">
    <property type="entry name" value="ClpP/crotonase"/>
    <property type="match status" value="1"/>
</dbReference>
<dbReference type="GO" id="GO:0006508">
    <property type="term" value="P:proteolysis"/>
    <property type="evidence" value="ECO:0007669"/>
    <property type="project" value="UniProtKB-KW"/>
</dbReference>
<dbReference type="AlphaFoldDB" id="A0A6B0SFS3"/>
<evidence type="ECO:0000313" key="7">
    <source>
        <dbReference type="EMBL" id="MXR20614.1"/>
    </source>
</evidence>
<reference evidence="7 8" key="1">
    <citation type="submission" date="2019-12" db="EMBL/GenBank/DDBJ databases">
        <title>Isolation and characterization of three novel carbon monoxide-oxidizing members of Halobacteria from salione crusts and soils.</title>
        <authorList>
            <person name="Myers M.R."/>
            <person name="King G.M."/>
        </authorList>
    </citation>
    <scope>NUCLEOTIDE SEQUENCE [LARGE SCALE GENOMIC DNA]</scope>
    <source>
        <strain evidence="7 8">PCN9</strain>
    </source>
</reference>
<keyword evidence="5" id="KW-1133">Transmembrane helix</keyword>
<name>A0A6B0SFS3_9EURY</name>
<dbReference type="PANTHER" id="PTHR42987:SF4">
    <property type="entry name" value="PROTEASE SOHB-RELATED"/>
    <property type="match status" value="1"/>
</dbReference>
<dbReference type="CDD" id="cd07023">
    <property type="entry name" value="S49_Sppa_N_C"/>
    <property type="match status" value="1"/>
</dbReference>
<dbReference type="OrthoDB" id="27099at2157"/>
<dbReference type="Proteomes" id="UP000471521">
    <property type="component" value="Unassembled WGS sequence"/>
</dbReference>
<keyword evidence="4" id="KW-0720">Serine protease</keyword>
<dbReference type="GO" id="GO:0008236">
    <property type="term" value="F:serine-type peptidase activity"/>
    <property type="evidence" value="ECO:0007669"/>
    <property type="project" value="UniProtKB-KW"/>
</dbReference>
<proteinExistence type="inferred from homology"/>
<evidence type="ECO:0000313" key="8">
    <source>
        <dbReference type="Proteomes" id="UP000471521"/>
    </source>
</evidence>
<evidence type="ECO:0000256" key="2">
    <source>
        <dbReference type="ARBA" id="ARBA00022670"/>
    </source>
</evidence>
<organism evidence="7 8">
    <name type="scientific">Halobacterium bonnevillei</name>
    <dbReference type="NCBI Taxonomy" id="2692200"/>
    <lineage>
        <taxon>Archaea</taxon>
        <taxon>Methanobacteriati</taxon>
        <taxon>Methanobacteriota</taxon>
        <taxon>Stenosarchaea group</taxon>
        <taxon>Halobacteria</taxon>
        <taxon>Halobacteriales</taxon>
        <taxon>Halobacteriaceae</taxon>
        <taxon>Halobacterium</taxon>
    </lineage>
</organism>
<dbReference type="RefSeq" id="WP_159526152.1">
    <property type="nucleotide sequence ID" value="NZ_WUUU01000052.1"/>
</dbReference>
<evidence type="ECO:0000256" key="4">
    <source>
        <dbReference type="ARBA" id="ARBA00022825"/>
    </source>
</evidence>
<dbReference type="Pfam" id="PF01343">
    <property type="entry name" value="Peptidase_S49"/>
    <property type="match status" value="2"/>
</dbReference>
<comment type="similarity">
    <text evidence="1">Belongs to the peptidase S49 family.</text>
</comment>
<keyword evidence="2" id="KW-0645">Protease</keyword>
<keyword evidence="3" id="KW-0378">Hydrolase</keyword>
<protein>
    <submittedName>
        <fullName evidence="7">S49 family peptidase</fullName>
    </submittedName>
</protein>
<evidence type="ECO:0000256" key="3">
    <source>
        <dbReference type="ARBA" id="ARBA00022801"/>
    </source>
</evidence>
<feature type="transmembrane region" description="Helical" evidence="5">
    <location>
        <begin position="16"/>
        <end position="37"/>
    </location>
</feature>
<keyword evidence="5" id="KW-0472">Membrane</keyword>